<evidence type="ECO:0000256" key="11">
    <source>
        <dbReference type="ARBA" id="ARBA00022729"/>
    </source>
</evidence>
<keyword evidence="14 20" id="KW-0442">Lipid degradation</keyword>
<dbReference type="EC" id="3.1.1.4" evidence="6 20"/>
<dbReference type="PANTHER" id="PTHR40457:SF1">
    <property type="entry name" value="PHOSPHOLIPASE A1"/>
    <property type="match status" value="1"/>
</dbReference>
<dbReference type="GO" id="GO:0009279">
    <property type="term" value="C:cell outer membrane"/>
    <property type="evidence" value="ECO:0007669"/>
    <property type="project" value="UniProtKB-SubCell"/>
</dbReference>
<dbReference type="OrthoDB" id="188433at2"/>
<keyword evidence="13 19" id="KW-0106">Calcium</keyword>
<dbReference type="PANTHER" id="PTHR40457">
    <property type="entry name" value="PHOSPHOLIPASE A1"/>
    <property type="match status" value="1"/>
</dbReference>
<evidence type="ECO:0000313" key="21">
    <source>
        <dbReference type="EMBL" id="SFB78786.1"/>
    </source>
</evidence>
<evidence type="ECO:0000256" key="4">
    <source>
        <dbReference type="ARBA" id="ARBA00011702"/>
    </source>
</evidence>
<comment type="subunit">
    <text evidence="4 20">Homodimer; dimerization is reversible, and the dimeric form is the active one.</text>
</comment>
<dbReference type="PRINTS" id="PR01486">
    <property type="entry name" value="PHPHLIPASEA1"/>
</dbReference>
<evidence type="ECO:0000256" key="18">
    <source>
        <dbReference type="PIRSR" id="PIRSR603187-1"/>
    </source>
</evidence>
<dbReference type="GO" id="GO:0004623">
    <property type="term" value="F:phospholipase A2 activity"/>
    <property type="evidence" value="ECO:0007669"/>
    <property type="project" value="UniProtKB-EC"/>
</dbReference>
<evidence type="ECO:0000256" key="6">
    <source>
        <dbReference type="ARBA" id="ARBA00013278"/>
    </source>
</evidence>
<evidence type="ECO:0000256" key="17">
    <source>
        <dbReference type="ARBA" id="ARBA00023237"/>
    </source>
</evidence>
<evidence type="ECO:0000256" key="7">
    <source>
        <dbReference type="ARBA" id="ARBA00021726"/>
    </source>
</evidence>
<comment type="function">
    <text evidence="20">Hydrolysis of phosphatidylcholine with phospholipase A2 (EC 3.1.1.4) and phospholipase A1 (EC 3.1.1.32) activities.</text>
</comment>
<evidence type="ECO:0000256" key="13">
    <source>
        <dbReference type="ARBA" id="ARBA00022837"/>
    </source>
</evidence>
<dbReference type="GO" id="GO:0008970">
    <property type="term" value="F:phospholipase A1 activity"/>
    <property type="evidence" value="ECO:0007669"/>
    <property type="project" value="UniProtKB-EC"/>
</dbReference>
<evidence type="ECO:0000256" key="10">
    <source>
        <dbReference type="ARBA" id="ARBA00022723"/>
    </source>
</evidence>
<dbReference type="STRING" id="1122252.SAMN05660443_0127"/>
<dbReference type="SUPFAM" id="SSF56931">
    <property type="entry name" value="Outer membrane phospholipase A (OMPLA)"/>
    <property type="match status" value="1"/>
</dbReference>
<comment type="catalytic activity">
    <reaction evidence="2 20">
        <text>a 1,2-diacyl-sn-glycero-3-phosphocholine + H2O = a 1-acyl-sn-glycero-3-phosphocholine + a fatty acid + H(+)</text>
        <dbReference type="Rhea" id="RHEA:15801"/>
        <dbReference type="ChEBI" id="CHEBI:15377"/>
        <dbReference type="ChEBI" id="CHEBI:15378"/>
        <dbReference type="ChEBI" id="CHEBI:28868"/>
        <dbReference type="ChEBI" id="CHEBI:57643"/>
        <dbReference type="ChEBI" id="CHEBI:58168"/>
        <dbReference type="EC" id="3.1.1.4"/>
    </reaction>
</comment>
<dbReference type="Proteomes" id="UP000199058">
    <property type="component" value="Unassembled WGS sequence"/>
</dbReference>
<proteinExistence type="inferred from homology"/>
<evidence type="ECO:0000256" key="12">
    <source>
        <dbReference type="ARBA" id="ARBA00022801"/>
    </source>
</evidence>
<evidence type="ECO:0000256" key="9">
    <source>
        <dbReference type="ARBA" id="ARBA00022692"/>
    </source>
</evidence>
<evidence type="ECO:0000256" key="1">
    <source>
        <dbReference type="ARBA" id="ARBA00000111"/>
    </source>
</evidence>
<evidence type="ECO:0000313" key="22">
    <source>
        <dbReference type="Proteomes" id="UP000199058"/>
    </source>
</evidence>
<dbReference type="GO" id="GO:0005509">
    <property type="term" value="F:calcium ion binding"/>
    <property type="evidence" value="ECO:0007669"/>
    <property type="project" value="TreeGrafter"/>
</dbReference>
<name>A0A1I1DWJ9_9GAMM</name>
<dbReference type="InterPro" id="IPR003187">
    <property type="entry name" value="PLipase_A1"/>
</dbReference>
<evidence type="ECO:0000256" key="15">
    <source>
        <dbReference type="ARBA" id="ARBA00023098"/>
    </source>
</evidence>
<comment type="similarity">
    <text evidence="3 20">Belongs to the phospholipase A1 family.</text>
</comment>
<evidence type="ECO:0000256" key="8">
    <source>
        <dbReference type="ARBA" id="ARBA00022452"/>
    </source>
</evidence>
<sequence length="338" mass="39717">MTFRFLLALLLCWPLWVAAEESSESQGPDTEEAATADQAEDLRSRISEYQLLLRETLVEYSQLVRDYEFEYQETSLERRLNQERQLAANPFSFTPHRRNYILPASYSSNPNQERFEYIQENTDLDPVEIKFQLSVKVPLMEDLFDNRGSIHFAYTQTSWWQAYNNDASKPFRETNYTPEIFFTYANGTRFLGLNNNWNRFGYAHQSNGRTEPQSRSWNYLYVSSVLSRGNWMLEATPRIKLPRFRGEDDNPDLEDYIGYLDLSLAYTRSRHEYVLTLKGNPQTEKAGAQLDWSFPVYGRLRGLIQGYAGYGESLIDYDHENYRISIGFQFTNQLFGDY</sequence>
<comment type="subcellular location">
    <subcellularLocation>
        <location evidence="20">Cell outer membrane</location>
        <topology evidence="20">Multi-pass membrane protein</topology>
    </subcellularLocation>
    <text evidence="20">One of the very few enzymes located there.</text>
</comment>
<feature type="binding site" description="in dimeric form" evidence="19">
    <location>
        <position position="209"/>
    </location>
    <ligand>
        <name>Ca(2+)</name>
        <dbReference type="ChEBI" id="CHEBI:29108"/>
        <label>1</label>
    </ligand>
</feature>
<keyword evidence="17 20" id="KW-0998">Cell outer membrane</keyword>
<reference evidence="21 22" key="1">
    <citation type="submission" date="2016-10" db="EMBL/GenBank/DDBJ databases">
        <authorList>
            <person name="de Groot N.N."/>
        </authorList>
    </citation>
    <scope>NUCLEOTIDE SEQUENCE [LARGE SCALE GENOMIC DNA]</scope>
    <source>
        <strain evidence="21 22">DSM 18438</strain>
    </source>
</reference>
<comment type="catalytic activity">
    <reaction evidence="1 20">
        <text>a 1,2-diacyl-sn-glycero-3-phosphocholine + H2O = a 2-acyl-sn-glycero-3-phosphocholine + a fatty acid + H(+)</text>
        <dbReference type="Rhea" id="RHEA:18689"/>
        <dbReference type="ChEBI" id="CHEBI:15377"/>
        <dbReference type="ChEBI" id="CHEBI:15378"/>
        <dbReference type="ChEBI" id="CHEBI:28868"/>
        <dbReference type="ChEBI" id="CHEBI:57643"/>
        <dbReference type="ChEBI" id="CHEBI:57875"/>
        <dbReference type="EC" id="3.1.1.32"/>
    </reaction>
</comment>
<evidence type="ECO:0000256" key="2">
    <source>
        <dbReference type="ARBA" id="ARBA00001604"/>
    </source>
</evidence>
<comment type="cofactor">
    <cofactor evidence="20">
        <name>Ca(2+)</name>
        <dbReference type="ChEBI" id="CHEBI:29108"/>
    </cofactor>
    <text evidence="20">Binds 1 Ca(2+) ion per monomer. In the dimeric form the Ca(2+) is bound by different amino acids with binding of each Ca(2+) shared with ligands coming from each monomer. The Ca(2+) ion may have a role in catalysis.</text>
</comment>
<evidence type="ECO:0000256" key="20">
    <source>
        <dbReference type="RuleBase" id="RU366027"/>
    </source>
</evidence>
<dbReference type="InterPro" id="IPR036541">
    <property type="entry name" value="PLipase_A1_sf"/>
</dbReference>
<keyword evidence="16" id="KW-0472">Membrane</keyword>
<dbReference type="GO" id="GO:0016042">
    <property type="term" value="P:lipid catabolic process"/>
    <property type="evidence" value="ECO:0007669"/>
    <property type="project" value="UniProtKB-KW"/>
</dbReference>
<evidence type="ECO:0000256" key="19">
    <source>
        <dbReference type="PIRSR" id="PIRSR603187-2"/>
    </source>
</evidence>
<dbReference type="Pfam" id="PF02253">
    <property type="entry name" value="PLA1"/>
    <property type="match status" value="1"/>
</dbReference>
<dbReference type="CDD" id="cd00541">
    <property type="entry name" value="OMPLA"/>
    <property type="match status" value="1"/>
</dbReference>
<keyword evidence="11 20" id="KW-0732">Signal</keyword>
<dbReference type="EMBL" id="FOLH01000001">
    <property type="protein sequence ID" value="SFB78786.1"/>
    <property type="molecule type" value="Genomic_DNA"/>
</dbReference>
<keyword evidence="9" id="KW-0812">Transmembrane</keyword>
<evidence type="ECO:0000256" key="14">
    <source>
        <dbReference type="ARBA" id="ARBA00022963"/>
    </source>
</evidence>
<keyword evidence="10 19" id="KW-0479">Metal-binding</keyword>
<protein>
    <recommendedName>
        <fullName evidence="7 20">Phospholipase A1</fullName>
        <ecNumber evidence="5 20">3.1.1.32</ecNumber>
        <ecNumber evidence="6 20">3.1.1.4</ecNumber>
    </recommendedName>
    <alternativeName>
        <fullName evidence="20">Phosphatidylcholine 1-acylhydrolase</fullName>
    </alternativeName>
</protein>
<keyword evidence="15 20" id="KW-0443">Lipid metabolism</keyword>
<keyword evidence="22" id="KW-1185">Reference proteome</keyword>
<feature type="active site" description="Proton acceptor" evidence="18">
    <location>
        <position position="204"/>
    </location>
</feature>
<dbReference type="AlphaFoldDB" id="A0A1I1DWJ9"/>
<gene>
    <name evidence="21" type="ORF">SAMN05660443_0127</name>
</gene>
<organism evidence="21 22">
    <name type="scientific">Marinospirillum celere</name>
    <dbReference type="NCBI Taxonomy" id="1122252"/>
    <lineage>
        <taxon>Bacteria</taxon>
        <taxon>Pseudomonadati</taxon>
        <taxon>Pseudomonadota</taxon>
        <taxon>Gammaproteobacteria</taxon>
        <taxon>Oceanospirillales</taxon>
        <taxon>Oceanospirillaceae</taxon>
        <taxon>Marinospirillum</taxon>
    </lineage>
</organism>
<evidence type="ECO:0000256" key="5">
    <source>
        <dbReference type="ARBA" id="ARBA00013179"/>
    </source>
</evidence>
<accession>A0A1I1DWJ9</accession>
<feature type="binding site" description="in dimeric form" evidence="19">
    <location>
        <position position="168"/>
    </location>
    <ligand>
        <name>Ca(2+)</name>
        <dbReference type="ChEBI" id="CHEBI:29108"/>
        <label>1</label>
    </ligand>
</feature>
<feature type="binding site" description="in dimeric form" evidence="19">
    <location>
        <position position="214"/>
    </location>
    <ligand>
        <name>Ca(2+)</name>
        <dbReference type="ChEBI" id="CHEBI:29108"/>
        <label>1</label>
    </ligand>
</feature>
<dbReference type="RefSeq" id="WP_091957694.1">
    <property type="nucleotide sequence ID" value="NZ_FOLH01000001.1"/>
</dbReference>
<feature type="signal peptide" evidence="20">
    <location>
        <begin position="1"/>
        <end position="19"/>
    </location>
</feature>
<feature type="chain" id="PRO_5019612701" description="Phospholipase A1" evidence="20">
    <location>
        <begin position="20"/>
        <end position="338"/>
    </location>
</feature>
<evidence type="ECO:0000256" key="3">
    <source>
        <dbReference type="ARBA" id="ARBA00010525"/>
    </source>
</evidence>
<keyword evidence="8" id="KW-1134">Transmembrane beta strand</keyword>
<dbReference type="Gene3D" id="2.40.230.10">
    <property type="entry name" value="Phospholipase A1"/>
    <property type="match status" value="1"/>
</dbReference>
<feature type="active site" description="Nucleophile" evidence="18">
    <location>
        <position position="206"/>
    </location>
</feature>
<feature type="binding site" description="in dimeric form" evidence="19">
    <location>
        <position position="249"/>
    </location>
    <ligand>
        <name>Ca(2+)</name>
        <dbReference type="ChEBI" id="CHEBI:29108"/>
        <label>1</label>
    </ligand>
</feature>
<keyword evidence="12 20" id="KW-0378">Hydrolase</keyword>
<dbReference type="EC" id="3.1.1.32" evidence="5 20"/>
<evidence type="ECO:0000256" key="16">
    <source>
        <dbReference type="ARBA" id="ARBA00023136"/>
    </source>
</evidence>